<dbReference type="Pfam" id="PF09929">
    <property type="entry name" value="DUF2161"/>
    <property type="match status" value="1"/>
</dbReference>
<dbReference type="InterPro" id="IPR018679">
    <property type="entry name" value="DUF2161"/>
</dbReference>
<proteinExistence type="predicted"/>
<dbReference type="STRING" id="1189325.SAMN04488119_107111"/>
<dbReference type="EMBL" id="FRDL01000007">
    <property type="protein sequence ID" value="SHN71198.1"/>
    <property type="molecule type" value="Genomic_DNA"/>
</dbReference>
<sequence>MSARRSAPPRSGPFPETALYAPVKALLEGQGYEVKAEIGAADVVALRPGEPPVIVELKRGFSLALFHQAVARQSAAEAVYVAVARGRGRAFARSLRANMALCRRLGLGLITVRLPEGTVEVHLDPAPFRPRVSAARRGRLLREFARREGDPNLGGKARGPVMTAYRQDALRCLRHLAEAGPTRAAEVARAVGVARARRIMADDHHGWFERVARGVYAASPRGLAALEEWRRMMPSAPPPEA</sequence>
<reference evidence="1 2" key="1">
    <citation type="submission" date="2016-12" db="EMBL/GenBank/DDBJ databases">
        <authorList>
            <person name="Song W.-J."/>
            <person name="Kurnit D.M."/>
        </authorList>
    </citation>
    <scope>NUCLEOTIDE SEQUENCE [LARGE SCALE GENOMIC DNA]</scope>
    <source>
        <strain evidence="1 2">CGMCC 1.10808</strain>
    </source>
</reference>
<dbReference type="AlphaFoldDB" id="A0A1M7TKM8"/>
<evidence type="ECO:0000313" key="1">
    <source>
        <dbReference type="EMBL" id="SHN71198.1"/>
    </source>
</evidence>
<accession>A0A1M7TKM8</accession>
<dbReference type="OrthoDB" id="9795163at2"/>
<organism evidence="1 2">
    <name type="scientific">Oceanicella actignis</name>
    <dbReference type="NCBI Taxonomy" id="1189325"/>
    <lineage>
        <taxon>Bacteria</taxon>
        <taxon>Pseudomonadati</taxon>
        <taxon>Pseudomonadota</taxon>
        <taxon>Alphaproteobacteria</taxon>
        <taxon>Rhodobacterales</taxon>
        <taxon>Paracoccaceae</taxon>
        <taxon>Oceanicella</taxon>
    </lineage>
</organism>
<gene>
    <name evidence="1" type="ORF">SAMN05216200_107110</name>
</gene>
<name>A0A1M7TKM8_9RHOB</name>
<evidence type="ECO:0000313" key="2">
    <source>
        <dbReference type="Proteomes" id="UP000184066"/>
    </source>
</evidence>
<protein>
    <submittedName>
        <fullName evidence="1">Uncharacterized protein</fullName>
    </submittedName>
</protein>
<dbReference type="RefSeq" id="WP_072747734.1">
    <property type="nucleotide sequence ID" value="NZ_FOHL01000007.1"/>
</dbReference>
<dbReference type="Proteomes" id="UP000184066">
    <property type="component" value="Unassembled WGS sequence"/>
</dbReference>
<keyword evidence="2" id="KW-1185">Reference proteome</keyword>